<dbReference type="RefSeq" id="WP_150433340.1">
    <property type="nucleotide sequence ID" value="NZ_CP040909.1"/>
</dbReference>
<evidence type="ECO:0000313" key="5">
    <source>
        <dbReference type="EMBL" id="MDM1552879.1"/>
    </source>
</evidence>
<evidence type="ECO:0000313" key="6">
    <source>
        <dbReference type="EMBL" id="QLL59917.1"/>
    </source>
</evidence>
<dbReference type="PROSITE" id="PS51118">
    <property type="entry name" value="HTH_HXLR"/>
    <property type="match status" value="1"/>
</dbReference>
<geneLocation type="plasmid" evidence="6 7">
    <name>p1681-tetX</name>
</geneLocation>
<evidence type="ECO:0000313" key="7">
    <source>
        <dbReference type="Proteomes" id="UP000510643"/>
    </source>
</evidence>
<feature type="domain" description="HTH hxlR-type" evidence="4">
    <location>
        <begin position="12"/>
        <end position="110"/>
    </location>
</feature>
<dbReference type="GeneID" id="78403274"/>
<dbReference type="EMBL" id="JACALR010000012">
    <property type="protein sequence ID" value="MDM1552879.1"/>
    <property type="molecule type" value="Genomic_DNA"/>
</dbReference>
<dbReference type="SUPFAM" id="SSF46785">
    <property type="entry name" value="Winged helix' DNA-binding domain"/>
    <property type="match status" value="1"/>
</dbReference>
<keyword evidence="6" id="KW-0614">Plasmid</keyword>
<dbReference type="Proteomes" id="UP000510643">
    <property type="component" value="Plasmid p1681-tetX"/>
</dbReference>
<evidence type="ECO:0000256" key="2">
    <source>
        <dbReference type="ARBA" id="ARBA00023125"/>
    </source>
</evidence>
<accession>A0A7H9DXJ7</accession>
<dbReference type="Proteomes" id="UP001173578">
    <property type="component" value="Unassembled WGS sequence"/>
</dbReference>
<keyword evidence="2" id="KW-0238">DNA-binding</keyword>
<dbReference type="Gene3D" id="1.10.10.10">
    <property type="entry name" value="Winged helix-like DNA-binding domain superfamily/Winged helix DNA-binding domain"/>
    <property type="match status" value="1"/>
</dbReference>
<dbReference type="PANTHER" id="PTHR33204">
    <property type="entry name" value="TRANSCRIPTIONAL REGULATOR, MARR FAMILY"/>
    <property type="match status" value="1"/>
</dbReference>
<dbReference type="InterPro" id="IPR002577">
    <property type="entry name" value="HTH_HxlR"/>
</dbReference>
<dbReference type="PANTHER" id="PTHR33204:SF29">
    <property type="entry name" value="TRANSCRIPTIONAL REGULATOR"/>
    <property type="match status" value="1"/>
</dbReference>
<keyword evidence="7" id="KW-1185">Reference proteome</keyword>
<proteinExistence type="predicted"/>
<gene>
    <name evidence="6" type="ORF">FH779_17430</name>
    <name evidence="5" type="ORF">HX095_16885</name>
</gene>
<evidence type="ECO:0000256" key="1">
    <source>
        <dbReference type="ARBA" id="ARBA00023015"/>
    </source>
</evidence>
<dbReference type="Pfam" id="PF01638">
    <property type="entry name" value="HxlR"/>
    <property type="match status" value="1"/>
</dbReference>
<keyword evidence="3" id="KW-0804">Transcription</keyword>
<protein>
    <submittedName>
        <fullName evidence="6">Helix-turn-helix transcriptional regulator</fullName>
    </submittedName>
</protein>
<reference evidence="5" key="3">
    <citation type="journal article" date="2022" name="Sci. Total Environ.">
        <title>Prevalence, transmission, and molecular epidemiology of tet(X)-positive bacteria among humans, animals, and environmental niches in China: An epidemiological, and genomic-based study.</title>
        <authorList>
            <person name="Dong N."/>
            <person name="Zeng Y."/>
            <person name="Cai C."/>
            <person name="Sun C."/>
            <person name="Lu J."/>
            <person name="Liu C."/>
            <person name="Zhou H."/>
            <person name="Sun Q."/>
            <person name="Shu L."/>
            <person name="Wang H."/>
            <person name="Wang Y."/>
            <person name="Wang S."/>
            <person name="Wu C."/>
            <person name="Chan E.W."/>
            <person name="Chen G."/>
            <person name="Shen Z."/>
            <person name="Chen S."/>
            <person name="Zhang R."/>
        </authorList>
    </citation>
    <scope>NUCLEOTIDE SEQUENCE</scope>
    <source>
        <strain evidence="5">210</strain>
    </source>
</reference>
<dbReference type="InterPro" id="IPR036390">
    <property type="entry name" value="WH_DNA-bd_sf"/>
</dbReference>
<keyword evidence="1" id="KW-0805">Transcription regulation</keyword>
<dbReference type="EMBL" id="CP040909">
    <property type="protein sequence ID" value="QLL59917.1"/>
    <property type="molecule type" value="Genomic_DNA"/>
</dbReference>
<reference evidence="5" key="2">
    <citation type="submission" date="2020-06" db="EMBL/GenBank/DDBJ databases">
        <authorList>
            <person name="Dong N."/>
        </authorList>
    </citation>
    <scope>NUCLEOTIDE SEQUENCE</scope>
    <source>
        <strain evidence="5">210</strain>
    </source>
</reference>
<name>A0A7H9DXJ7_9FLAO</name>
<dbReference type="GO" id="GO:0003677">
    <property type="term" value="F:DNA binding"/>
    <property type="evidence" value="ECO:0007669"/>
    <property type="project" value="UniProtKB-KW"/>
</dbReference>
<dbReference type="KEGG" id="efal:FH779_17430"/>
<evidence type="ECO:0000259" key="4">
    <source>
        <dbReference type="PROSITE" id="PS51118"/>
    </source>
</evidence>
<reference evidence="6 7" key="1">
    <citation type="submission" date="2019-06" db="EMBL/GenBank/DDBJ databases">
        <title>Emergence of pandrug resistant Empedobacter falsenii in China.</title>
        <authorList>
            <person name="Dong N."/>
            <person name="Chen S."/>
            <person name="Zhang R."/>
        </authorList>
    </citation>
    <scope>NUCLEOTIDE SEQUENCE [LARGE SCALE GENOMIC DNA]</scope>
    <source>
        <strain evidence="6 7">1681-1</strain>
        <plasmid evidence="6 7">p1681-tetX</plasmid>
    </source>
</reference>
<evidence type="ECO:0000256" key="3">
    <source>
        <dbReference type="ARBA" id="ARBA00023163"/>
    </source>
</evidence>
<dbReference type="InterPro" id="IPR036388">
    <property type="entry name" value="WH-like_DNA-bd_sf"/>
</dbReference>
<organism evidence="6 7">
    <name type="scientific">Empedobacter falsenii</name>
    <dbReference type="NCBI Taxonomy" id="343874"/>
    <lineage>
        <taxon>Bacteria</taxon>
        <taxon>Pseudomonadati</taxon>
        <taxon>Bacteroidota</taxon>
        <taxon>Flavobacteriia</taxon>
        <taxon>Flavobacteriales</taxon>
        <taxon>Weeksellaceae</taxon>
        <taxon>Empedobacter</taxon>
    </lineage>
</organism>
<dbReference type="AlphaFoldDB" id="A0A7H9DXJ7"/>
<sequence length="113" mass="13212">MSERKIPIYLECGYSIAMQVLGGKWKICIIEALRDKPLRPSLIFKEVPDATERVINQQLKELLEYKIIDRKIYAEQPPRTEYFLTDLGRSAFPLSLWRQEIRPQPAQAHSLGR</sequence>